<dbReference type="InterPro" id="IPR001128">
    <property type="entry name" value="Cyt_P450"/>
</dbReference>
<dbReference type="Gene3D" id="1.10.630.10">
    <property type="entry name" value="Cytochrome P450"/>
    <property type="match status" value="1"/>
</dbReference>
<dbReference type="InterPro" id="IPR036396">
    <property type="entry name" value="Cyt_P450_sf"/>
</dbReference>
<accession>A0A8H3S9I5</accession>
<dbReference type="Proteomes" id="UP000465221">
    <property type="component" value="Unassembled WGS sequence"/>
</dbReference>
<dbReference type="GO" id="GO:0004497">
    <property type="term" value="F:monooxygenase activity"/>
    <property type="evidence" value="ECO:0007669"/>
    <property type="project" value="InterPro"/>
</dbReference>
<reference evidence="1 2" key="1">
    <citation type="submission" date="2020-01" db="EMBL/GenBank/DDBJ databases">
        <title>Draft genome sequence of Aspergillus udagawae IFM 46972.</title>
        <authorList>
            <person name="Takahashi H."/>
            <person name="Yaguchi T."/>
        </authorList>
    </citation>
    <scope>NUCLEOTIDE SEQUENCE [LARGE SCALE GENOMIC DNA]</scope>
    <source>
        <strain evidence="1 2">IFM 46972</strain>
    </source>
</reference>
<sequence>MSTYIILRDSKIIPEPLAFRPERWTQQGGESLNRYPMPFSRGSQACLGPRYELSLYDTTEKNVEIVRDCFNGQTRPGYNCIQVKVVRELQ</sequence>
<gene>
    <name evidence="1" type="ORF">IFM46972_09960</name>
</gene>
<protein>
    <submittedName>
        <fullName evidence="1">Cytochrome P450</fullName>
    </submittedName>
</protein>
<name>A0A8H3S9I5_9EURO</name>
<dbReference type="GO" id="GO:0020037">
    <property type="term" value="F:heme binding"/>
    <property type="evidence" value="ECO:0007669"/>
    <property type="project" value="InterPro"/>
</dbReference>
<dbReference type="GO" id="GO:0016705">
    <property type="term" value="F:oxidoreductase activity, acting on paired donors, with incorporation or reduction of molecular oxygen"/>
    <property type="evidence" value="ECO:0007669"/>
    <property type="project" value="InterPro"/>
</dbReference>
<organism evidence="1 2">
    <name type="scientific">Aspergillus udagawae</name>
    <dbReference type="NCBI Taxonomy" id="91492"/>
    <lineage>
        <taxon>Eukaryota</taxon>
        <taxon>Fungi</taxon>
        <taxon>Dikarya</taxon>
        <taxon>Ascomycota</taxon>
        <taxon>Pezizomycotina</taxon>
        <taxon>Eurotiomycetes</taxon>
        <taxon>Eurotiomycetidae</taxon>
        <taxon>Eurotiales</taxon>
        <taxon>Aspergillaceae</taxon>
        <taxon>Aspergillus</taxon>
        <taxon>Aspergillus subgen. Fumigati</taxon>
    </lineage>
</organism>
<proteinExistence type="predicted"/>
<dbReference type="Pfam" id="PF00067">
    <property type="entry name" value="p450"/>
    <property type="match status" value="1"/>
</dbReference>
<dbReference type="EMBL" id="BLKC01000111">
    <property type="protein sequence ID" value="GFF54177.1"/>
    <property type="molecule type" value="Genomic_DNA"/>
</dbReference>
<dbReference type="GO" id="GO:0005506">
    <property type="term" value="F:iron ion binding"/>
    <property type="evidence" value="ECO:0007669"/>
    <property type="project" value="InterPro"/>
</dbReference>
<evidence type="ECO:0000313" key="2">
    <source>
        <dbReference type="Proteomes" id="UP000465221"/>
    </source>
</evidence>
<comment type="caution">
    <text evidence="1">The sequence shown here is derived from an EMBL/GenBank/DDBJ whole genome shotgun (WGS) entry which is preliminary data.</text>
</comment>
<evidence type="ECO:0000313" key="1">
    <source>
        <dbReference type="EMBL" id="GFF54177.1"/>
    </source>
</evidence>
<dbReference type="AlphaFoldDB" id="A0A8H3S9I5"/>
<dbReference type="SUPFAM" id="SSF48264">
    <property type="entry name" value="Cytochrome P450"/>
    <property type="match status" value="1"/>
</dbReference>